<keyword evidence="7 8" id="KW-0460">Magnesium</keyword>
<evidence type="ECO:0000256" key="3">
    <source>
        <dbReference type="ARBA" id="ARBA00022723"/>
    </source>
</evidence>
<dbReference type="NCBIfam" id="NF003917">
    <property type="entry name" value="PRK05443.1-1"/>
    <property type="match status" value="1"/>
</dbReference>
<keyword evidence="4 8" id="KW-0547">Nucleotide-binding</keyword>
<comment type="function">
    <text evidence="8 9">Catalyzes the reversible transfer of the terminal phosphate of ATP to form a long-chain polyphosphate (polyP).</text>
</comment>
<evidence type="ECO:0000256" key="5">
    <source>
        <dbReference type="ARBA" id="ARBA00022777"/>
    </source>
</evidence>
<dbReference type="GO" id="GO:0006799">
    <property type="term" value="P:polyphosphate biosynthetic process"/>
    <property type="evidence" value="ECO:0007669"/>
    <property type="project" value="UniProtKB-UniRule"/>
</dbReference>
<dbReference type="NCBIfam" id="NF003921">
    <property type="entry name" value="PRK05443.2-2"/>
    <property type="match status" value="1"/>
</dbReference>
<dbReference type="CDD" id="cd09168">
    <property type="entry name" value="PLDc_PaPPK1_C2_like"/>
    <property type="match status" value="1"/>
</dbReference>
<dbReference type="GO" id="GO:0008976">
    <property type="term" value="F:polyphosphate kinase activity"/>
    <property type="evidence" value="ECO:0007669"/>
    <property type="project" value="UniProtKB-UniRule"/>
</dbReference>
<dbReference type="InterPro" id="IPR003414">
    <property type="entry name" value="PP_kinase"/>
</dbReference>
<dbReference type="SUPFAM" id="SSF140356">
    <property type="entry name" value="PPK N-terminal domain-like"/>
    <property type="match status" value="1"/>
</dbReference>
<feature type="active site" description="Phosphohistidine intermediate" evidence="8">
    <location>
        <position position="512"/>
    </location>
</feature>
<dbReference type="CDD" id="cd09165">
    <property type="entry name" value="PLDc_PaPPK1_C1_like"/>
    <property type="match status" value="1"/>
</dbReference>
<gene>
    <name evidence="8 15" type="primary">ppk</name>
    <name evidence="15" type="ORF">OJAG_05460</name>
</gene>
<dbReference type="InterPro" id="IPR025200">
    <property type="entry name" value="PPK_C_dom2"/>
</dbReference>
<dbReference type="NCBIfam" id="NF003922">
    <property type="entry name" value="PRK05443.2-3"/>
    <property type="match status" value="1"/>
</dbReference>
<protein>
    <recommendedName>
        <fullName evidence="8 9">Polyphosphate kinase</fullName>
        <ecNumber evidence="8 9">2.7.4.1</ecNumber>
    </recommendedName>
    <alternativeName>
        <fullName evidence="8">ATP-polyphosphate phosphotransferase</fullName>
    </alternativeName>
    <alternativeName>
        <fullName evidence="8">Polyphosphoric acid kinase</fullName>
    </alternativeName>
</protein>
<feature type="domain" description="Polyphosphate kinase middle" evidence="11">
    <location>
        <begin position="184"/>
        <end position="373"/>
    </location>
</feature>
<evidence type="ECO:0000313" key="16">
    <source>
        <dbReference type="Proteomes" id="UP000076447"/>
    </source>
</evidence>
<dbReference type="PATRIC" id="fig|43678.3.peg.582"/>
<dbReference type="FunFam" id="3.30.870.10:FF:000001">
    <property type="entry name" value="Polyphosphate kinase"/>
    <property type="match status" value="1"/>
</dbReference>
<dbReference type="InterPro" id="IPR041108">
    <property type="entry name" value="PP_kinase_C_1"/>
</dbReference>
<evidence type="ECO:0000256" key="4">
    <source>
        <dbReference type="ARBA" id="ARBA00022741"/>
    </source>
</evidence>
<feature type="binding site" evidence="8">
    <location>
        <position position="545"/>
    </location>
    <ligand>
        <name>ATP</name>
        <dbReference type="ChEBI" id="CHEBI:30616"/>
    </ligand>
</feature>
<name>A0A161XJ29_9CELL</name>
<dbReference type="PANTHER" id="PTHR30218:SF0">
    <property type="entry name" value="POLYPHOSPHATE KINASE"/>
    <property type="match status" value="1"/>
</dbReference>
<comment type="PTM">
    <text evidence="8 9">An intermediate of this reaction is the autophosphorylated ppk in which a phosphate is covalently linked to a histidine residue through a N-P bond.</text>
</comment>
<keyword evidence="6 8" id="KW-0067">ATP-binding</keyword>
<accession>A0A161XJ29</accession>
<comment type="similarity">
    <text evidence="8 9">Belongs to the polyphosphate kinase 1 (PPK1) family.</text>
</comment>
<dbReference type="SUPFAM" id="SSF143724">
    <property type="entry name" value="PHP14-like"/>
    <property type="match status" value="1"/>
</dbReference>
<evidence type="ECO:0000313" key="15">
    <source>
        <dbReference type="EMBL" id="KZM36777.1"/>
    </source>
</evidence>
<sequence length="777" mass="86352">MTDSTVRPGVRTPARPDQQPEASRDARPRPALDPELAAHIAEHIAEEEPVTGTVDLEVLSAEPLPADRFADRELSWLAFNQRVLELAEDDDQPLLERVRYLAIFASNLDEFFMVRVAGLKRRIATGLAVTAASGLTPRQVLDAISERAHELMARHAAVFADQVQPALATEGISLLRWEELDTREQERLHKFFRKQIFPVLTPLAVDPAHPFPYISGLSLNLAVVVVNPTTGKEHFARVKVPPLLPRFIAVDSRGRPSAPSTQAADPDKGPTSFVPLEDVISQHLDHLFPGMEVREHHTFRVTRNEDVEVEEDDAENLLQAMEKELLRRRFGPPVRLEIADGISPRIRQLLVRELDVADDEVYKLPAPLDFTGLNLIADLDRADLHYPRFVPTTHRFLAEVESANPTDVFAAIRERDILLHHPYDSFSTSVQTFLQQAAADPNVLAIKQTLYRTSGDSPIVDALIDAAEAGKQVLALVEIKARFDEQANISWARKLEQAGVHVVYGIVGLKTHCKLSLVVRQEPEGLVRYCHVGTGNYNPKTARLYTDLGLLTADPEVGQDLTRLFNQLSGYAPQSRFHRLLVAPRSVRSGLVERIEREAVAAREGREAWVKFKVNSVVDETIIDALYRASQAGVKVDLVVRGICAIRPGVPGLSENIRVRSILGRFLEHSRIFAFANSGGPAIADGPESGPEVFIGSADLMHRNLDRRVETLVRLVDPDQITNLLDLIDISMDSGTASWHLQADGTWVRHATGPDGPLTDIQSTLITRQRRRLGMGQ</sequence>
<dbReference type="EC" id="2.7.4.1" evidence="8 9"/>
<feature type="domain" description="Polyphosphate kinase N-terminal" evidence="12">
    <location>
        <begin position="69"/>
        <end position="174"/>
    </location>
</feature>
<feature type="binding site" evidence="8">
    <location>
        <position position="641"/>
    </location>
    <ligand>
        <name>ATP</name>
        <dbReference type="ChEBI" id="CHEBI:30616"/>
    </ligand>
</feature>
<dbReference type="InterPro" id="IPR025198">
    <property type="entry name" value="PPK_N_dom"/>
</dbReference>
<evidence type="ECO:0000256" key="8">
    <source>
        <dbReference type="HAMAP-Rule" id="MF_00347"/>
    </source>
</evidence>
<keyword evidence="3 8" id="KW-0479">Metal-binding</keyword>
<dbReference type="STRING" id="43678.OJAG_05460"/>
<dbReference type="GO" id="GO:0005524">
    <property type="term" value="F:ATP binding"/>
    <property type="evidence" value="ECO:0007669"/>
    <property type="project" value="UniProtKB-KW"/>
</dbReference>
<comment type="catalytic activity">
    <reaction evidence="8 9">
        <text>[phosphate](n) + ATP = [phosphate](n+1) + ADP</text>
        <dbReference type="Rhea" id="RHEA:19573"/>
        <dbReference type="Rhea" id="RHEA-COMP:9859"/>
        <dbReference type="Rhea" id="RHEA-COMP:14280"/>
        <dbReference type="ChEBI" id="CHEBI:16838"/>
        <dbReference type="ChEBI" id="CHEBI:30616"/>
        <dbReference type="ChEBI" id="CHEBI:456216"/>
        <dbReference type="EC" id="2.7.4.1"/>
    </reaction>
</comment>
<evidence type="ECO:0000256" key="9">
    <source>
        <dbReference type="RuleBase" id="RU003800"/>
    </source>
</evidence>
<feature type="binding site" evidence="8">
    <location>
        <position position="482"/>
    </location>
    <ligand>
        <name>Mg(2+)</name>
        <dbReference type="ChEBI" id="CHEBI:18420"/>
    </ligand>
</feature>
<dbReference type="InterPro" id="IPR036832">
    <property type="entry name" value="PPK_N_dom_sf"/>
</dbReference>
<feature type="domain" description="Polyphosphate kinase C-terminal" evidence="14">
    <location>
        <begin position="407"/>
        <end position="572"/>
    </location>
</feature>
<dbReference type="NCBIfam" id="NF003918">
    <property type="entry name" value="PRK05443.1-2"/>
    <property type="match status" value="1"/>
</dbReference>
<feature type="binding site" evidence="8">
    <location>
        <position position="107"/>
    </location>
    <ligand>
        <name>ATP</name>
        <dbReference type="ChEBI" id="CHEBI:30616"/>
    </ligand>
</feature>
<dbReference type="Proteomes" id="UP000076447">
    <property type="component" value="Unassembled WGS sequence"/>
</dbReference>
<keyword evidence="2 8" id="KW-0808">Transferase</keyword>
<comment type="caution">
    <text evidence="15">The sequence shown here is derived from an EMBL/GenBank/DDBJ whole genome shotgun (WGS) entry which is preliminary data.</text>
</comment>
<evidence type="ECO:0000259" key="13">
    <source>
        <dbReference type="Pfam" id="PF13090"/>
    </source>
</evidence>
<evidence type="ECO:0000256" key="6">
    <source>
        <dbReference type="ARBA" id="ARBA00022840"/>
    </source>
</evidence>
<dbReference type="Pfam" id="PF02503">
    <property type="entry name" value="PP_kinase"/>
    <property type="match status" value="1"/>
</dbReference>
<reference evidence="15 16" key="1">
    <citation type="submission" date="2016-01" db="EMBL/GenBank/DDBJ databases">
        <title>Genome sequence of Oerskovia enterophila VJag, an agar and cellulose degrading bacterium.</title>
        <authorList>
            <person name="Poehlein A."/>
            <person name="Jag V."/>
            <person name="Bengelsdorf F."/>
            <person name="Duerre P."/>
            <person name="Daniel R."/>
        </authorList>
    </citation>
    <scope>NUCLEOTIDE SEQUENCE [LARGE SCALE GENOMIC DNA]</scope>
    <source>
        <strain evidence="15 16">VJag</strain>
    </source>
</reference>
<feature type="domain" description="Polyphosphate kinase C-terminal" evidence="13">
    <location>
        <begin position="580"/>
        <end position="751"/>
    </location>
</feature>
<organism evidence="15 16">
    <name type="scientific">Oerskovia enterophila</name>
    <dbReference type="NCBI Taxonomy" id="43678"/>
    <lineage>
        <taxon>Bacteria</taxon>
        <taxon>Bacillati</taxon>
        <taxon>Actinomycetota</taxon>
        <taxon>Actinomycetes</taxon>
        <taxon>Micrococcales</taxon>
        <taxon>Cellulomonadaceae</taxon>
        <taxon>Oerskovia</taxon>
    </lineage>
</organism>
<dbReference type="Pfam" id="PF13089">
    <property type="entry name" value="PP_kinase_N"/>
    <property type="match status" value="1"/>
</dbReference>
<dbReference type="Gene3D" id="1.20.58.310">
    <property type="entry name" value="Polyphosphate kinase N-terminal domain"/>
    <property type="match status" value="1"/>
</dbReference>
<dbReference type="SUPFAM" id="SSF56024">
    <property type="entry name" value="Phospholipase D/nuclease"/>
    <property type="match status" value="2"/>
</dbReference>
<dbReference type="InterPro" id="IPR024953">
    <property type="entry name" value="PP_kinase_middle"/>
</dbReference>
<feature type="binding site" evidence="8">
    <location>
        <position position="669"/>
    </location>
    <ligand>
        <name>ATP</name>
        <dbReference type="ChEBI" id="CHEBI:30616"/>
    </ligand>
</feature>
<dbReference type="PANTHER" id="PTHR30218">
    <property type="entry name" value="POLYPHOSPHATE KINASE"/>
    <property type="match status" value="1"/>
</dbReference>
<dbReference type="AlphaFoldDB" id="A0A161XJ29"/>
<evidence type="ECO:0000256" key="10">
    <source>
        <dbReference type="SAM" id="MobiDB-lite"/>
    </source>
</evidence>
<keyword evidence="5 8" id="KW-0418">Kinase</keyword>
<dbReference type="PIRSF" id="PIRSF015589">
    <property type="entry name" value="PP_kinase"/>
    <property type="match status" value="1"/>
</dbReference>
<dbReference type="NCBIfam" id="TIGR03705">
    <property type="entry name" value="poly_P_kin"/>
    <property type="match status" value="1"/>
</dbReference>
<evidence type="ECO:0000259" key="12">
    <source>
        <dbReference type="Pfam" id="PF13089"/>
    </source>
</evidence>
<comment type="cofactor">
    <cofactor evidence="8">
        <name>Mg(2+)</name>
        <dbReference type="ChEBI" id="CHEBI:18420"/>
    </cofactor>
</comment>
<dbReference type="RefSeq" id="WP_082848672.1">
    <property type="nucleotide sequence ID" value="NZ_LRIE01000042.1"/>
</dbReference>
<feature type="binding site" evidence="8">
    <location>
        <position position="452"/>
    </location>
    <ligand>
        <name>Mg(2+)</name>
        <dbReference type="ChEBI" id="CHEBI:18420"/>
    </ligand>
</feature>
<proteinExistence type="inferred from homology"/>
<feature type="region of interest" description="Disordered" evidence="10">
    <location>
        <begin position="251"/>
        <end position="272"/>
    </location>
</feature>
<evidence type="ECO:0000256" key="1">
    <source>
        <dbReference type="ARBA" id="ARBA00022553"/>
    </source>
</evidence>
<dbReference type="Gene3D" id="3.30.1840.10">
    <property type="entry name" value="Polyphosphate kinase middle domain"/>
    <property type="match status" value="1"/>
</dbReference>
<evidence type="ECO:0000259" key="14">
    <source>
        <dbReference type="Pfam" id="PF17941"/>
    </source>
</evidence>
<dbReference type="HAMAP" id="MF_00347">
    <property type="entry name" value="Polyphosphate_kinase"/>
    <property type="match status" value="1"/>
</dbReference>
<keyword evidence="1 8" id="KW-0597">Phosphoprotein</keyword>
<dbReference type="Pfam" id="PF17941">
    <property type="entry name" value="PP_kinase_C_1"/>
    <property type="match status" value="1"/>
</dbReference>
<dbReference type="InterPro" id="IPR036830">
    <property type="entry name" value="PP_kinase_middle_dom_sf"/>
</dbReference>
<dbReference type="EMBL" id="LRIE01000042">
    <property type="protein sequence ID" value="KZM36777.1"/>
    <property type="molecule type" value="Genomic_DNA"/>
</dbReference>
<dbReference type="Gene3D" id="3.30.870.10">
    <property type="entry name" value="Endonuclease Chain A"/>
    <property type="match status" value="2"/>
</dbReference>
<dbReference type="Pfam" id="PF13090">
    <property type="entry name" value="PP_kinase_C"/>
    <property type="match status" value="1"/>
</dbReference>
<feature type="region of interest" description="Disordered" evidence="10">
    <location>
        <begin position="1"/>
        <end position="32"/>
    </location>
</feature>
<dbReference type="GO" id="GO:0009358">
    <property type="term" value="C:polyphosphate kinase complex"/>
    <property type="evidence" value="ECO:0007669"/>
    <property type="project" value="InterPro"/>
</dbReference>
<evidence type="ECO:0000256" key="7">
    <source>
        <dbReference type="ARBA" id="ARBA00022842"/>
    </source>
</evidence>
<evidence type="ECO:0000259" key="11">
    <source>
        <dbReference type="Pfam" id="PF02503"/>
    </source>
</evidence>
<feature type="compositionally biased region" description="Basic and acidic residues" evidence="10">
    <location>
        <begin position="22"/>
        <end position="32"/>
    </location>
</feature>
<evidence type="ECO:0000256" key="2">
    <source>
        <dbReference type="ARBA" id="ARBA00022679"/>
    </source>
</evidence>
<dbReference type="GO" id="GO:0046872">
    <property type="term" value="F:metal ion binding"/>
    <property type="evidence" value="ECO:0007669"/>
    <property type="project" value="UniProtKB-KW"/>
</dbReference>